<keyword evidence="2" id="KW-1185">Reference proteome</keyword>
<gene>
    <name evidence="1" type="ORF">A0U89_11880</name>
</gene>
<dbReference type="STRING" id="153496.A0U89_11880"/>
<accession>A0A1D8UXP6</accession>
<sequence length="135" mass="15236">MQLVARLKERFLEHLALSGNVSEASRVAGVERATMYFWRRNNPEFASAWNEALEVATDALEAEARRRALYGYDELITYGGKIICDAQGQPVIKKRYSDGLLRMLLRAHRPSRFRDCGETDGGMVTVQITQDDAAL</sequence>
<dbReference type="Gene3D" id="1.10.10.60">
    <property type="entry name" value="Homeodomain-like"/>
    <property type="match status" value="1"/>
</dbReference>
<evidence type="ECO:0000313" key="2">
    <source>
        <dbReference type="Proteomes" id="UP000179145"/>
    </source>
</evidence>
<evidence type="ECO:0008006" key="3">
    <source>
        <dbReference type="Google" id="ProtNLM"/>
    </source>
</evidence>
<dbReference type="Proteomes" id="UP000179145">
    <property type="component" value="Chromosome"/>
</dbReference>
<proteinExistence type="predicted"/>
<dbReference type="KEGG" id="kba:A0U89_11880"/>
<dbReference type="OrthoDB" id="7282816at2"/>
<evidence type="ECO:0000313" key="1">
    <source>
        <dbReference type="EMBL" id="AOX18317.1"/>
    </source>
</evidence>
<organism evidence="1 2">
    <name type="scientific">Kozakia baliensis</name>
    <dbReference type="NCBI Taxonomy" id="153496"/>
    <lineage>
        <taxon>Bacteria</taxon>
        <taxon>Pseudomonadati</taxon>
        <taxon>Pseudomonadota</taxon>
        <taxon>Alphaproteobacteria</taxon>
        <taxon>Acetobacterales</taxon>
        <taxon>Acetobacteraceae</taxon>
        <taxon>Kozakia</taxon>
    </lineage>
</organism>
<reference evidence="1 2" key="1">
    <citation type="journal article" date="2016" name="Microb. Cell Fact.">
        <title>Dissection of exopolysaccharide biosynthesis in Kozakia baliensis.</title>
        <authorList>
            <person name="Brandt J.U."/>
            <person name="Jakob F."/>
            <person name="Behr J."/>
            <person name="Geissler A.J."/>
            <person name="Vogel R.F."/>
        </authorList>
    </citation>
    <scope>NUCLEOTIDE SEQUENCE [LARGE SCALE GENOMIC DNA]</scope>
    <source>
        <strain evidence="1 2">DSM 14400</strain>
    </source>
</reference>
<dbReference type="EMBL" id="CP014674">
    <property type="protein sequence ID" value="AOX18317.1"/>
    <property type="molecule type" value="Genomic_DNA"/>
</dbReference>
<name>A0A1D8UXP6_9PROT</name>
<protein>
    <recommendedName>
        <fullName evidence="3">Terminase</fullName>
    </recommendedName>
</protein>
<dbReference type="AlphaFoldDB" id="A0A1D8UXP6"/>